<dbReference type="AlphaFoldDB" id="A0A915IS29"/>
<organism evidence="1 2">
    <name type="scientific">Romanomermis culicivorax</name>
    <name type="common">Nematode worm</name>
    <dbReference type="NCBI Taxonomy" id="13658"/>
    <lineage>
        <taxon>Eukaryota</taxon>
        <taxon>Metazoa</taxon>
        <taxon>Ecdysozoa</taxon>
        <taxon>Nematoda</taxon>
        <taxon>Enoplea</taxon>
        <taxon>Dorylaimia</taxon>
        <taxon>Mermithida</taxon>
        <taxon>Mermithoidea</taxon>
        <taxon>Mermithidae</taxon>
        <taxon>Romanomermis</taxon>
    </lineage>
</organism>
<accession>A0A915IS29</accession>
<protein>
    <submittedName>
        <fullName evidence="2">Uncharacterized protein</fullName>
    </submittedName>
</protein>
<name>A0A915IS29_ROMCU</name>
<dbReference type="WBParaSite" id="nRc.2.0.1.t16675-RA">
    <property type="protein sequence ID" value="nRc.2.0.1.t16675-RA"/>
    <property type="gene ID" value="nRc.2.0.1.g16675"/>
</dbReference>
<evidence type="ECO:0000313" key="1">
    <source>
        <dbReference type="Proteomes" id="UP000887565"/>
    </source>
</evidence>
<reference evidence="2" key="1">
    <citation type="submission" date="2022-11" db="UniProtKB">
        <authorList>
            <consortium name="WormBaseParasite"/>
        </authorList>
    </citation>
    <scope>IDENTIFICATION</scope>
</reference>
<dbReference type="Proteomes" id="UP000887565">
    <property type="component" value="Unplaced"/>
</dbReference>
<proteinExistence type="predicted"/>
<keyword evidence="1" id="KW-1185">Reference proteome</keyword>
<evidence type="ECO:0000313" key="2">
    <source>
        <dbReference type="WBParaSite" id="nRc.2.0.1.t16675-RA"/>
    </source>
</evidence>
<sequence>MDVETPTTTKSMMAMMTTASFPTMASTLVPSTMIMPMLAASTSAAATTITAPPQLKLVIATRPILGGALPASMVLQVELQLPSQASTLPNYIHFHTTNLQHSITLATPR</sequence>